<comment type="function">
    <text evidence="3">Lytic transglycosylase with a strong preference for naked glycan strands that lack stem peptides.</text>
</comment>
<dbReference type="InterPro" id="IPR036908">
    <property type="entry name" value="RlpA-like_sf"/>
</dbReference>
<evidence type="ECO:0000256" key="3">
    <source>
        <dbReference type="HAMAP-Rule" id="MF_02071"/>
    </source>
</evidence>
<evidence type="ECO:0000259" key="5">
    <source>
        <dbReference type="Pfam" id="PF03330"/>
    </source>
</evidence>
<evidence type="ECO:0000313" key="7">
    <source>
        <dbReference type="Proteomes" id="UP000315925"/>
    </source>
</evidence>
<keyword evidence="6" id="KW-0449">Lipoprotein</keyword>
<sequence length="137" mass="15676">MRLLSLILLLLIFAFGFLLYYVTEPFFFPGLPIFHCKASWYVDSLTASGEHYDFLALSAAHKSLPLGSYVVVKNIRNHKTVLVRINDRGPYVAGRCLDLSKRAAWRLGMLKEGVVEVHMQVIWPPPFINKNLKNVDR</sequence>
<dbReference type="RefSeq" id="WP_052250536.1">
    <property type="nucleotide sequence ID" value="NZ_CP037899.1"/>
</dbReference>
<evidence type="ECO:0000256" key="2">
    <source>
        <dbReference type="ARBA" id="ARBA00023316"/>
    </source>
</evidence>
<dbReference type="KEGG" id="mkc:kam1_279"/>
<comment type="similarity">
    <text evidence="3 4">Belongs to the RlpA family.</text>
</comment>
<dbReference type="OrthoDB" id="9779128at2"/>
<evidence type="ECO:0000256" key="4">
    <source>
        <dbReference type="RuleBase" id="RU003495"/>
    </source>
</evidence>
<accession>A0A516TK34</accession>
<name>A0A516TK34_9BACT</name>
<dbReference type="SUPFAM" id="SSF50685">
    <property type="entry name" value="Barwin-like endoglucanases"/>
    <property type="match status" value="1"/>
</dbReference>
<dbReference type="Gene3D" id="2.40.40.10">
    <property type="entry name" value="RlpA-like domain"/>
    <property type="match status" value="1"/>
</dbReference>
<dbReference type="EMBL" id="CP037899">
    <property type="protein sequence ID" value="QDQ41534.1"/>
    <property type="molecule type" value="Genomic_DNA"/>
</dbReference>
<evidence type="ECO:0000313" key="6">
    <source>
        <dbReference type="EMBL" id="QDQ41534.1"/>
    </source>
</evidence>
<keyword evidence="2 3" id="KW-0961">Cell wall biogenesis/degradation</keyword>
<dbReference type="PANTHER" id="PTHR34183">
    <property type="entry name" value="ENDOLYTIC PEPTIDOGLYCAN TRANSGLYCOSYLASE RLPA"/>
    <property type="match status" value="1"/>
</dbReference>
<dbReference type="GO" id="GO:0008932">
    <property type="term" value="F:lytic endotransglycosylase activity"/>
    <property type="evidence" value="ECO:0007669"/>
    <property type="project" value="UniProtKB-UniRule"/>
</dbReference>
<keyword evidence="1 3" id="KW-0456">Lyase</keyword>
<dbReference type="HAMAP" id="MF_02071">
    <property type="entry name" value="RlpA"/>
    <property type="match status" value="1"/>
</dbReference>
<dbReference type="GO" id="GO:0000270">
    <property type="term" value="P:peptidoglycan metabolic process"/>
    <property type="evidence" value="ECO:0007669"/>
    <property type="project" value="UniProtKB-UniRule"/>
</dbReference>
<dbReference type="Pfam" id="PF03330">
    <property type="entry name" value="DPBB_1"/>
    <property type="match status" value="1"/>
</dbReference>
<protein>
    <recommendedName>
        <fullName evidence="3">Probable endolytic peptidoglycan transglycosylase RlpA</fullName>
        <ecNumber evidence="3">4.2.2.-</ecNumber>
    </recommendedName>
</protein>
<dbReference type="CDD" id="cd22268">
    <property type="entry name" value="DPBB_RlpA-like"/>
    <property type="match status" value="1"/>
</dbReference>
<dbReference type="GO" id="GO:0071555">
    <property type="term" value="P:cell wall organization"/>
    <property type="evidence" value="ECO:0007669"/>
    <property type="project" value="UniProtKB-KW"/>
</dbReference>
<dbReference type="Proteomes" id="UP000315925">
    <property type="component" value="Chromosome"/>
</dbReference>
<dbReference type="EC" id="4.2.2.-" evidence="3"/>
<reference evidence="7" key="1">
    <citation type="submission" date="2019-03" db="EMBL/GenBank/DDBJ databases">
        <title>Complete genome of Methylacidiphilum kamchatkense Kam1.</title>
        <authorList>
            <person name="Kruse T."/>
            <person name="Murarilal Ratnadevi C."/>
            <person name="Erikstad H.-A."/>
            <person name="Birkeland N.-K."/>
        </authorList>
    </citation>
    <scope>NUCLEOTIDE SEQUENCE [LARGE SCALE GENOMIC DNA]</scope>
    <source>
        <strain evidence="7">kam1</strain>
    </source>
</reference>
<dbReference type="AlphaFoldDB" id="A0A516TK34"/>
<dbReference type="NCBIfam" id="TIGR00413">
    <property type="entry name" value="rlpA"/>
    <property type="match status" value="1"/>
</dbReference>
<dbReference type="PANTHER" id="PTHR34183:SF1">
    <property type="entry name" value="ENDOLYTIC PEPTIDOGLYCAN TRANSGLYCOSYLASE RLPA"/>
    <property type="match status" value="1"/>
</dbReference>
<dbReference type="InterPro" id="IPR012997">
    <property type="entry name" value="RplA"/>
</dbReference>
<dbReference type="InterPro" id="IPR009009">
    <property type="entry name" value="RlpA-like_DPBB"/>
</dbReference>
<organism evidence="6 7">
    <name type="scientific">Methylacidiphilum kamchatkense Kam1</name>
    <dbReference type="NCBI Taxonomy" id="1202785"/>
    <lineage>
        <taxon>Bacteria</taxon>
        <taxon>Pseudomonadati</taxon>
        <taxon>Verrucomicrobiota</taxon>
        <taxon>Methylacidiphilae</taxon>
        <taxon>Methylacidiphilales</taxon>
        <taxon>Methylacidiphilaceae</taxon>
        <taxon>Methylacidiphilum (ex Ratnadevi et al. 2023)</taxon>
    </lineage>
</organism>
<dbReference type="InterPro" id="IPR034718">
    <property type="entry name" value="RlpA"/>
</dbReference>
<evidence type="ECO:0000256" key="1">
    <source>
        <dbReference type="ARBA" id="ARBA00023239"/>
    </source>
</evidence>
<feature type="domain" description="RlpA-like protein double-psi beta-barrel" evidence="5">
    <location>
        <begin position="37"/>
        <end position="118"/>
    </location>
</feature>
<proteinExistence type="inferred from homology"/>
<gene>
    <name evidence="3" type="primary">rlpA</name>
    <name evidence="6" type="ORF">kam1_279</name>
</gene>